<feature type="non-terminal residue" evidence="2">
    <location>
        <position position="272"/>
    </location>
</feature>
<evidence type="ECO:0000313" key="2">
    <source>
        <dbReference type="EMBL" id="CAK0884251.1"/>
    </source>
</evidence>
<evidence type="ECO:0000313" key="3">
    <source>
        <dbReference type="Proteomes" id="UP001189429"/>
    </source>
</evidence>
<gene>
    <name evidence="2" type="ORF">PCOR1329_LOCUS66244</name>
</gene>
<dbReference type="Proteomes" id="UP001189429">
    <property type="component" value="Unassembled WGS sequence"/>
</dbReference>
<organism evidence="2 3">
    <name type="scientific">Prorocentrum cordatum</name>
    <dbReference type="NCBI Taxonomy" id="2364126"/>
    <lineage>
        <taxon>Eukaryota</taxon>
        <taxon>Sar</taxon>
        <taxon>Alveolata</taxon>
        <taxon>Dinophyceae</taxon>
        <taxon>Prorocentrales</taxon>
        <taxon>Prorocentraceae</taxon>
        <taxon>Prorocentrum</taxon>
    </lineage>
</organism>
<comment type="caution">
    <text evidence="2">The sequence shown here is derived from an EMBL/GenBank/DDBJ whole genome shotgun (WGS) entry which is preliminary data.</text>
</comment>
<keyword evidence="3" id="KW-1185">Reference proteome</keyword>
<dbReference type="EMBL" id="CAUYUJ010018520">
    <property type="protein sequence ID" value="CAK0884251.1"/>
    <property type="molecule type" value="Genomic_DNA"/>
</dbReference>
<feature type="region of interest" description="Disordered" evidence="1">
    <location>
        <begin position="1"/>
        <end position="91"/>
    </location>
</feature>
<evidence type="ECO:0000256" key="1">
    <source>
        <dbReference type="SAM" id="MobiDB-lite"/>
    </source>
</evidence>
<feature type="compositionally biased region" description="Basic and acidic residues" evidence="1">
    <location>
        <begin position="10"/>
        <end position="51"/>
    </location>
</feature>
<proteinExistence type="predicted"/>
<feature type="non-terminal residue" evidence="2">
    <location>
        <position position="1"/>
    </location>
</feature>
<name>A0ABN9WD69_9DINO</name>
<reference evidence="2" key="1">
    <citation type="submission" date="2023-10" db="EMBL/GenBank/DDBJ databases">
        <authorList>
            <person name="Chen Y."/>
            <person name="Shah S."/>
            <person name="Dougan E. K."/>
            <person name="Thang M."/>
            <person name="Chan C."/>
        </authorList>
    </citation>
    <scope>NUCLEOTIDE SEQUENCE [LARGE SCALE GENOMIC DNA]</scope>
</reference>
<feature type="region of interest" description="Disordered" evidence="1">
    <location>
        <begin position="198"/>
        <end position="220"/>
    </location>
</feature>
<protein>
    <submittedName>
        <fullName evidence="2">Uncharacterized protein</fullName>
    </submittedName>
</protein>
<accession>A0ABN9WD69</accession>
<sequence>GKRAAGHSRTCSERLLPVERQRPWAERAREPQEDDHRHVQEQVRRAQDEARGVGGRRGHHPAAGPVRAGAEARAEDRGGPPADAPAEGRPAARRLSGVCWSDIAGPARRLLGGQRGEALPHQRLRQPVRRLRPPGQVRPGGAVRSADRLRPHVGALHRRGPARDDEQALRPIQGQGHGQGQDGGSLQLARVVRGRVRGPRGPAGALHARVGAASPSPRGGRGCMHCHVSCASSARAKTVCMPCAGAVPPVTVPGGALLPACLPATFFSAAPG</sequence>
<feature type="region of interest" description="Disordered" evidence="1">
    <location>
        <begin position="131"/>
        <end position="165"/>
    </location>
</feature>